<evidence type="ECO:0000256" key="2">
    <source>
        <dbReference type="ARBA" id="ARBA00004613"/>
    </source>
</evidence>
<dbReference type="GO" id="GO:0009424">
    <property type="term" value="C:bacterial-type flagellum hook"/>
    <property type="evidence" value="ECO:0007669"/>
    <property type="project" value="InterPro"/>
</dbReference>
<comment type="subcellular location">
    <subcellularLocation>
        <location evidence="1">Bacterial flagellum</location>
    </subcellularLocation>
    <subcellularLocation>
        <location evidence="2">Secreted</location>
    </subcellularLocation>
</comment>
<evidence type="ECO:0000259" key="8">
    <source>
        <dbReference type="Pfam" id="PF22638"/>
    </source>
</evidence>
<feature type="domain" description="Flagellar basal-body/hook protein C-terminal" evidence="7">
    <location>
        <begin position="627"/>
        <end position="666"/>
    </location>
</feature>
<proteinExistence type="inferred from homology"/>
<evidence type="ECO:0000256" key="1">
    <source>
        <dbReference type="ARBA" id="ARBA00004365"/>
    </source>
</evidence>
<comment type="caution">
    <text evidence="9">The sequence shown here is derived from an EMBL/GenBank/DDBJ whole genome shotgun (WGS) entry which is preliminary data.</text>
</comment>
<sequence length="669" mass="72172">MSFDLLDAGKKAVLAHQQSLQVTGKNINNINNEGYVRERTIYNSSDYGGLEGVTVERVIDPFVLKQLYRNISETGFQNAKLDQAEQLDKLMGNRETNVVTAIESFFNSLQDANSDPSSITARQIVITEAEGVATQFNSFSGYLREQEQVVNDRLKVSTEQINAITSNIAALNKEIATGSASGRGADINSLKNQQEEELRKLSELVSISTVDFGNGAVGVNMTNGTSLVLEDGKFNSLVAKSSPDTNRLELVIQGSNGSGDRVQFPVNRGDVGGELGGYLDYRDQILLPAQRSLGQLAVRFADTLNTQNQKGMDLDNQLGTKIFDLTDMEVKGLPFEGNSGSGNLSLSVLEGNSSQFTADNLKITKTGANEYTVQAADAEGEIIPGSEPQVITTSGAGSYAVQSYGVSLNIQNDSADTEDMFLAKPAENAAFNLDVNMRRPQDLALASPIRTITTADNEGSAELTISQLNTPDTFYNGNALDADAPSRFEFTNNGDGSYDVTAFDQDGDVFGQINGATSLENLVTQMTGDPEPDYDFSVDGVPLTGDSYTVEFNTNGINDNRNGQALADFQRETTVRRSSVDNAEPTLTFNDSYARIVSDVGSKVSQSRVAKESAEAIEGQTRALYDSASGVNLEEEASNLIRYEQAYNASARIITVAQDLFNTLLQAAR</sequence>
<gene>
    <name evidence="9" type="primary">flgK</name>
    <name evidence="9" type="ORF">CWE25_07825</name>
</gene>
<organism evidence="9 10">
    <name type="scientific">Idiomarina fontislapidosi</name>
    <dbReference type="NCBI Taxonomy" id="263723"/>
    <lineage>
        <taxon>Bacteria</taxon>
        <taxon>Pseudomonadati</taxon>
        <taxon>Pseudomonadota</taxon>
        <taxon>Gammaproteobacteria</taxon>
        <taxon>Alteromonadales</taxon>
        <taxon>Idiomarinaceae</taxon>
        <taxon>Idiomarina</taxon>
    </lineage>
</organism>
<evidence type="ECO:0000256" key="4">
    <source>
        <dbReference type="ARBA" id="ARBA00016244"/>
    </source>
</evidence>
<protein>
    <recommendedName>
        <fullName evidence="4">Flagellar hook-associated protein 1</fullName>
    </recommendedName>
</protein>
<dbReference type="GO" id="GO:0005198">
    <property type="term" value="F:structural molecule activity"/>
    <property type="evidence" value="ECO:0007669"/>
    <property type="project" value="InterPro"/>
</dbReference>
<dbReference type="Proteomes" id="UP000287330">
    <property type="component" value="Unassembled WGS sequence"/>
</dbReference>
<dbReference type="PANTHER" id="PTHR30033">
    <property type="entry name" value="FLAGELLAR HOOK-ASSOCIATED PROTEIN 1"/>
    <property type="match status" value="1"/>
</dbReference>
<dbReference type="EMBL" id="PIPV01000005">
    <property type="protein sequence ID" value="RUO53789.1"/>
    <property type="molecule type" value="Genomic_DNA"/>
</dbReference>
<dbReference type="PRINTS" id="PR01005">
    <property type="entry name" value="FLGHOOKAP1"/>
</dbReference>
<evidence type="ECO:0000259" key="7">
    <source>
        <dbReference type="Pfam" id="PF06429"/>
    </source>
</evidence>
<dbReference type="InterPro" id="IPR053927">
    <property type="entry name" value="FlgK_helical"/>
</dbReference>
<keyword evidence="10" id="KW-1185">Reference proteome</keyword>
<keyword evidence="5" id="KW-0964">Secreted</keyword>
<dbReference type="Pfam" id="PF06429">
    <property type="entry name" value="Flg_bbr_C"/>
    <property type="match status" value="1"/>
</dbReference>
<evidence type="ECO:0000313" key="10">
    <source>
        <dbReference type="Proteomes" id="UP000287330"/>
    </source>
</evidence>
<dbReference type="PANTHER" id="PTHR30033:SF1">
    <property type="entry name" value="FLAGELLAR HOOK-ASSOCIATED PROTEIN 1"/>
    <property type="match status" value="1"/>
</dbReference>
<evidence type="ECO:0000313" key="9">
    <source>
        <dbReference type="EMBL" id="RUO53789.1"/>
    </source>
</evidence>
<name>A0A432XYJ7_9GAMM</name>
<dbReference type="OrthoDB" id="9802553at2"/>
<dbReference type="AlphaFoldDB" id="A0A432XYJ7"/>
<dbReference type="GO" id="GO:0044780">
    <property type="term" value="P:bacterial-type flagellum assembly"/>
    <property type="evidence" value="ECO:0007669"/>
    <property type="project" value="InterPro"/>
</dbReference>
<comment type="similarity">
    <text evidence="3">Belongs to the flagella basal body rod proteins family.</text>
</comment>
<dbReference type="Pfam" id="PF22638">
    <property type="entry name" value="FlgK_D1"/>
    <property type="match status" value="1"/>
</dbReference>
<keyword evidence="9" id="KW-0282">Flagellum</keyword>
<dbReference type="InterPro" id="IPR010930">
    <property type="entry name" value="Flg_bb/hook_C_dom"/>
</dbReference>
<keyword evidence="6" id="KW-0975">Bacterial flagellum</keyword>
<dbReference type="NCBIfam" id="TIGR02492">
    <property type="entry name" value="flgK_ends"/>
    <property type="match status" value="1"/>
</dbReference>
<keyword evidence="9" id="KW-0969">Cilium</keyword>
<evidence type="ECO:0000256" key="6">
    <source>
        <dbReference type="ARBA" id="ARBA00023143"/>
    </source>
</evidence>
<dbReference type="SUPFAM" id="SSF64518">
    <property type="entry name" value="Phase 1 flagellin"/>
    <property type="match status" value="2"/>
</dbReference>
<dbReference type="GO" id="GO:0005576">
    <property type="term" value="C:extracellular region"/>
    <property type="evidence" value="ECO:0007669"/>
    <property type="project" value="UniProtKB-SubCell"/>
</dbReference>
<dbReference type="RefSeq" id="WP_110574321.1">
    <property type="nucleotide sequence ID" value="NZ_PIPV01000005.1"/>
</dbReference>
<evidence type="ECO:0000256" key="5">
    <source>
        <dbReference type="ARBA" id="ARBA00022525"/>
    </source>
</evidence>
<evidence type="ECO:0000256" key="3">
    <source>
        <dbReference type="ARBA" id="ARBA00009677"/>
    </source>
</evidence>
<dbReference type="InterPro" id="IPR002371">
    <property type="entry name" value="FlgK"/>
</dbReference>
<keyword evidence="9" id="KW-0966">Cell projection</keyword>
<reference evidence="10" key="1">
    <citation type="journal article" date="2018" name="Front. Microbiol.">
        <title>Genome-Based Analysis Reveals the Taxonomy and Diversity of the Family Idiomarinaceae.</title>
        <authorList>
            <person name="Liu Y."/>
            <person name="Lai Q."/>
            <person name="Shao Z."/>
        </authorList>
    </citation>
    <scope>NUCLEOTIDE SEQUENCE [LARGE SCALE GENOMIC DNA]</scope>
    <source>
        <strain evidence="10">F23</strain>
    </source>
</reference>
<accession>A0A432XYJ7</accession>
<feature type="domain" description="Flagellar hook-associated protein FlgK helical" evidence="8">
    <location>
        <begin position="85"/>
        <end position="323"/>
    </location>
</feature>